<feature type="compositionally biased region" description="Basic and acidic residues" evidence="2">
    <location>
        <begin position="125"/>
        <end position="134"/>
    </location>
</feature>
<dbReference type="Pfam" id="PF02425">
    <property type="entry name" value="GBP_PSP"/>
    <property type="match status" value="1"/>
</dbReference>
<evidence type="ECO:0000256" key="1">
    <source>
        <dbReference type="ARBA" id="ARBA00010601"/>
    </source>
</evidence>
<evidence type="ECO:0000313" key="4">
    <source>
        <dbReference type="Proteomes" id="UP000838756"/>
    </source>
</evidence>
<sequence length="154" mass="16826">MSTEIIEITNGGLAKGLLGTIHDTAHKIHDDVHNVFLPKEGPNNRGLYPAIDTVNHDETNEPVFTFAESTTTPQLKNTPATYTSSVKPDNVEQDADERPLIFMTSSTTETYKLQGTNGTTSNSTTHDKEGRENFKGACSTGRKLTEDGRCVVPF</sequence>
<dbReference type="InterPro" id="IPR003463">
    <property type="entry name" value="GBP_PSP"/>
</dbReference>
<gene>
    <name evidence="3" type="primary">jg8509</name>
    <name evidence="3" type="ORF">PAEG_LOCUS11524</name>
</gene>
<dbReference type="Proteomes" id="UP000838756">
    <property type="component" value="Unassembled WGS sequence"/>
</dbReference>
<feature type="region of interest" description="Disordered" evidence="2">
    <location>
        <begin position="112"/>
        <end position="138"/>
    </location>
</feature>
<feature type="compositionally biased region" description="Polar residues" evidence="2">
    <location>
        <begin position="71"/>
        <end position="87"/>
    </location>
</feature>
<dbReference type="EMBL" id="CAKXAJ010024980">
    <property type="protein sequence ID" value="CAH2233573.1"/>
    <property type="molecule type" value="Genomic_DNA"/>
</dbReference>
<feature type="compositionally biased region" description="Low complexity" evidence="2">
    <location>
        <begin position="115"/>
        <end position="124"/>
    </location>
</feature>
<keyword evidence="4" id="KW-1185">Reference proteome</keyword>
<evidence type="ECO:0000256" key="2">
    <source>
        <dbReference type="SAM" id="MobiDB-lite"/>
    </source>
</evidence>
<proteinExistence type="inferred from homology"/>
<name>A0A8S4RAS8_9NEOP</name>
<evidence type="ECO:0000313" key="3">
    <source>
        <dbReference type="EMBL" id="CAH2233573.1"/>
    </source>
</evidence>
<reference evidence="3" key="1">
    <citation type="submission" date="2022-03" db="EMBL/GenBank/DDBJ databases">
        <authorList>
            <person name="Lindestad O."/>
        </authorList>
    </citation>
    <scope>NUCLEOTIDE SEQUENCE</scope>
</reference>
<feature type="region of interest" description="Disordered" evidence="2">
    <location>
        <begin position="71"/>
        <end position="90"/>
    </location>
</feature>
<dbReference type="AlphaFoldDB" id="A0A8S4RAS8"/>
<organism evidence="3 4">
    <name type="scientific">Pararge aegeria aegeria</name>
    <dbReference type="NCBI Taxonomy" id="348720"/>
    <lineage>
        <taxon>Eukaryota</taxon>
        <taxon>Metazoa</taxon>
        <taxon>Ecdysozoa</taxon>
        <taxon>Arthropoda</taxon>
        <taxon>Hexapoda</taxon>
        <taxon>Insecta</taxon>
        <taxon>Pterygota</taxon>
        <taxon>Neoptera</taxon>
        <taxon>Endopterygota</taxon>
        <taxon>Lepidoptera</taxon>
        <taxon>Glossata</taxon>
        <taxon>Ditrysia</taxon>
        <taxon>Papilionoidea</taxon>
        <taxon>Nymphalidae</taxon>
        <taxon>Satyrinae</taxon>
        <taxon>Satyrini</taxon>
        <taxon>Parargina</taxon>
        <taxon>Pararge</taxon>
    </lineage>
</organism>
<dbReference type="OrthoDB" id="7439590at2759"/>
<comment type="caution">
    <text evidence="3">The sequence shown here is derived from an EMBL/GenBank/DDBJ whole genome shotgun (WGS) entry which is preliminary data.</text>
</comment>
<protein>
    <submittedName>
        <fullName evidence="3">Jg8509 protein</fullName>
    </submittedName>
</protein>
<comment type="similarity">
    <text evidence="1">Belongs to the GBP/PSP1/paralytic peptide family.</text>
</comment>
<accession>A0A8S4RAS8</accession>